<reference evidence="1 2" key="1">
    <citation type="submission" date="2016-05" db="EMBL/GenBank/DDBJ databases">
        <title>A degradative enzymes factory behind the ericoid mycorrhizal symbiosis.</title>
        <authorList>
            <consortium name="DOE Joint Genome Institute"/>
            <person name="Martino E."/>
            <person name="Morin E."/>
            <person name="Grelet G."/>
            <person name="Kuo A."/>
            <person name="Kohler A."/>
            <person name="Daghino S."/>
            <person name="Barry K."/>
            <person name="Choi C."/>
            <person name="Cichocki N."/>
            <person name="Clum A."/>
            <person name="Copeland A."/>
            <person name="Hainaut M."/>
            <person name="Haridas S."/>
            <person name="Labutti K."/>
            <person name="Lindquist E."/>
            <person name="Lipzen A."/>
            <person name="Khouja H.-R."/>
            <person name="Murat C."/>
            <person name="Ohm R."/>
            <person name="Olson A."/>
            <person name="Spatafora J."/>
            <person name="Veneault-Fourrey C."/>
            <person name="Henrissat B."/>
            <person name="Grigoriev I."/>
            <person name="Martin F."/>
            <person name="Perotto S."/>
        </authorList>
    </citation>
    <scope>NUCLEOTIDE SEQUENCE [LARGE SCALE GENOMIC DNA]</scope>
    <source>
        <strain evidence="1 2">UAMH 7357</strain>
    </source>
</reference>
<name>A0A2J6Q6K8_9HELO</name>
<keyword evidence="2" id="KW-1185">Reference proteome</keyword>
<proteinExistence type="predicted"/>
<dbReference type="AlphaFoldDB" id="A0A2J6Q6K8"/>
<organism evidence="1 2">
    <name type="scientific">Hyaloscypha hepaticicola</name>
    <dbReference type="NCBI Taxonomy" id="2082293"/>
    <lineage>
        <taxon>Eukaryota</taxon>
        <taxon>Fungi</taxon>
        <taxon>Dikarya</taxon>
        <taxon>Ascomycota</taxon>
        <taxon>Pezizomycotina</taxon>
        <taxon>Leotiomycetes</taxon>
        <taxon>Helotiales</taxon>
        <taxon>Hyaloscyphaceae</taxon>
        <taxon>Hyaloscypha</taxon>
    </lineage>
</organism>
<protein>
    <submittedName>
        <fullName evidence="1">Uncharacterized protein</fullName>
    </submittedName>
</protein>
<dbReference type="Proteomes" id="UP000235672">
    <property type="component" value="Unassembled WGS sequence"/>
</dbReference>
<gene>
    <name evidence="1" type="ORF">NA56DRAFT_702873</name>
</gene>
<evidence type="ECO:0000313" key="1">
    <source>
        <dbReference type="EMBL" id="PMD21899.1"/>
    </source>
</evidence>
<evidence type="ECO:0000313" key="2">
    <source>
        <dbReference type="Proteomes" id="UP000235672"/>
    </source>
</evidence>
<sequence length="167" mass="18781">MLVKQLLIGAQCAEADATPPPKWNRDAGLPRKHQNTVISLGFDAEKIPNLGCPAMRNSNILFLRETMPPPNNGFHAGSESWMQRATSSTRSRSTLSPLFRIKLYLDRYYLMLSAFEKAYGDGLTSPCNLRALRNHFLQGLIQDSNNTLNLGSSHCASRRHEHTTWQL</sequence>
<accession>A0A2J6Q6K8</accession>
<dbReference type="EMBL" id="KZ613479">
    <property type="protein sequence ID" value="PMD21899.1"/>
    <property type="molecule type" value="Genomic_DNA"/>
</dbReference>